<gene>
    <name evidence="2" type="ORF">GMARGA_LOCUS13044</name>
</gene>
<reference evidence="2 3" key="1">
    <citation type="submission" date="2021-06" db="EMBL/GenBank/DDBJ databases">
        <authorList>
            <person name="Kallberg Y."/>
            <person name="Tangrot J."/>
            <person name="Rosling A."/>
        </authorList>
    </citation>
    <scope>NUCLEOTIDE SEQUENCE [LARGE SCALE GENOMIC DNA]</scope>
    <source>
        <strain evidence="2 3">120-4 pot B 10/14</strain>
    </source>
</reference>
<feature type="region of interest" description="Disordered" evidence="1">
    <location>
        <begin position="431"/>
        <end position="461"/>
    </location>
</feature>
<accession>A0ABN7V0V9</accession>
<feature type="compositionally biased region" description="Acidic residues" evidence="1">
    <location>
        <begin position="434"/>
        <end position="461"/>
    </location>
</feature>
<evidence type="ECO:0000313" key="3">
    <source>
        <dbReference type="Proteomes" id="UP000789901"/>
    </source>
</evidence>
<feature type="compositionally biased region" description="Low complexity" evidence="1">
    <location>
        <begin position="234"/>
        <end position="244"/>
    </location>
</feature>
<feature type="compositionally biased region" description="Basic and acidic residues" evidence="1">
    <location>
        <begin position="180"/>
        <end position="191"/>
    </location>
</feature>
<dbReference type="EMBL" id="CAJVQB010008172">
    <property type="protein sequence ID" value="CAG8715105.1"/>
    <property type="molecule type" value="Genomic_DNA"/>
</dbReference>
<evidence type="ECO:0000313" key="2">
    <source>
        <dbReference type="EMBL" id="CAG8715105.1"/>
    </source>
</evidence>
<feature type="region of interest" description="Disordered" evidence="1">
    <location>
        <begin position="180"/>
        <end position="251"/>
    </location>
</feature>
<organism evidence="2 3">
    <name type="scientific">Gigaspora margarita</name>
    <dbReference type="NCBI Taxonomy" id="4874"/>
    <lineage>
        <taxon>Eukaryota</taxon>
        <taxon>Fungi</taxon>
        <taxon>Fungi incertae sedis</taxon>
        <taxon>Mucoromycota</taxon>
        <taxon>Glomeromycotina</taxon>
        <taxon>Glomeromycetes</taxon>
        <taxon>Diversisporales</taxon>
        <taxon>Gigasporaceae</taxon>
        <taxon>Gigaspora</taxon>
    </lineage>
</organism>
<keyword evidence="3" id="KW-1185">Reference proteome</keyword>
<name>A0ABN7V0V9_GIGMA</name>
<dbReference type="Proteomes" id="UP000789901">
    <property type="component" value="Unassembled WGS sequence"/>
</dbReference>
<evidence type="ECO:0000256" key="1">
    <source>
        <dbReference type="SAM" id="MobiDB-lite"/>
    </source>
</evidence>
<protein>
    <submittedName>
        <fullName evidence="2">45930_t:CDS:1</fullName>
    </submittedName>
</protein>
<sequence length="487" mass="54849">MVFEVDKFFHTEGETVALAVVIVESLYIRGLKFEVDIVEALRSIGAKVIHRGTKQPKGTIGIVVGPTMGNFTPGAINTVLEIAEPPKPSESLEQLPTYPIIVTDKAWLPKYLINAALRELNSDLIQQIAELRKKYTEVEAENAKLKQIIEENGKRDVRVEELEQKNIELETRLAILEQEKEEKSISTEDVSHSPVKSNDTLKQIVPQCGDTPVSDITDDTSEQTVLQNKDAPASDVSNNVSNSDEYQSRVSNSYSTELSAELARPIYVKPKSSEDKEIDDFLVERHNEQVRIGIIERNREKKLQRESPIENSSKEDIYMSNIKSSISPEQKKEQGLIQEISTSIKDQSQATEISANNLPKMFAKNHVTKNLIQEKFTDNSSDDLIETEINEEAKRISSETEDVKSLPETEVSISAKSISKEPETVNVFDKYNENDGEFSDDNDDEFSDDNDDGDYCGFSDEDEPGYYYDLSSGKKTYKNSDYLISAY</sequence>
<comment type="caution">
    <text evidence="2">The sequence shown here is derived from an EMBL/GenBank/DDBJ whole genome shotgun (WGS) entry which is preliminary data.</text>
</comment>
<proteinExistence type="predicted"/>